<dbReference type="EMBL" id="RBTW01000147">
    <property type="protein sequence ID" value="RMU19709.1"/>
    <property type="molecule type" value="Genomic_DNA"/>
</dbReference>
<accession>A0AB37RB48</accession>
<dbReference type="Proteomes" id="UP000271817">
    <property type="component" value="Unassembled WGS sequence"/>
</dbReference>
<evidence type="ECO:0000256" key="1">
    <source>
        <dbReference type="SAM" id="MobiDB-lite"/>
    </source>
</evidence>
<feature type="region of interest" description="Disordered" evidence="1">
    <location>
        <begin position="58"/>
        <end position="82"/>
    </location>
</feature>
<name>A0AB37RB48_PSEAV</name>
<comment type="caution">
    <text evidence="2">The sequence shown here is derived from an EMBL/GenBank/DDBJ whole genome shotgun (WGS) entry which is preliminary data.</text>
</comment>
<reference evidence="2 3" key="1">
    <citation type="submission" date="2018-08" db="EMBL/GenBank/DDBJ databases">
        <title>Recombination of ecologically and evolutionarily significant loci maintains genetic cohesion in the Pseudomonas syringae species complex.</title>
        <authorList>
            <person name="Dillon M."/>
            <person name="Thakur S."/>
            <person name="Almeida R.N.D."/>
            <person name="Weir B.S."/>
            <person name="Guttman D.S."/>
        </authorList>
    </citation>
    <scope>NUCLEOTIDE SEQUENCE [LARGE SCALE GENOMIC DNA]</scope>
    <source>
        <strain evidence="2 3">ICMP 3402</strain>
    </source>
</reference>
<sequence length="82" mass="9300">MVCNDSYGFVGMFKRLADELHIVVIDFHRLGTPHRFIVQDVDVALHPTADRVTYPLSKAEPARQSQDGQRLGHGFFGGRFTR</sequence>
<proteinExistence type="predicted"/>
<gene>
    <name evidence="2" type="ORF">ALP33_200073</name>
</gene>
<evidence type="ECO:0000313" key="2">
    <source>
        <dbReference type="EMBL" id="RMU19709.1"/>
    </source>
</evidence>
<dbReference type="AlphaFoldDB" id="A0AB37RB48"/>
<organism evidence="2 3">
    <name type="scientific">Pseudomonas amygdali pv. lachrymans</name>
    <name type="common">Pseudomonas syringae pv. lachrymans</name>
    <dbReference type="NCBI Taxonomy" id="53707"/>
    <lineage>
        <taxon>Bacteria</taxon>
        <taxon>Pseudomonadati</taxon>
        <taxon>Pseudomonadota</taxon>
        <taxon>Gammaproteobacteria</taxon>
        <taxon>Pseudomonadales</taxon>
        <taxon>Pseudomonadaceae</taxon>
        <taxon>Pseudomonas</taxon>
        <taxon>Pseudomonas amygdali</taxon>
    </lineage>
</organism>
<evidence type="ECO:0000313" key="3">
    <source>
        <dbReference type="Proteomes" id="UP000271817"/>
    </source>
</evidence>
<protein>
    <submittedName>
        <fullName evidence="2">Uncharacterized protein</fullName>
    </submittedName>
</protein>